<keyword evidence="1" id="KW-0472">Membrane</keyword>
<keyword evidence="1" id="KW-1133">Transmembrane helix</keyword>
<evidence type="ECO:0000256" key="1">
    <source>
        <dbReference type="SAM" id="Phobius"/>
    </source>
</evidence>
<organism evidence="2">
    <name type="scientific">uncultured Nocardioidaceae bacterium</name>
    <dbReference type="NCBI Taxonomy" id="253824"/>
    <lineage>
        <taxon>Bacteria</taxon>
        <taxon>Bacillati</taxon>
        <taxon>Actinomycetota</taxon>
        <taxon>Actinomycetes</taxon>
        <taxon>Propionibacteriales</taxon>
        <taxon>Nocardioidaceae</taxon>
        <taxon>environmental samples</taxon>
    </lineage>
</organism>
<reference evidence="2" key="1">
    <citation type="submission" date="2020-02" db="EMBL/GenBank/DDBJ databases">
        <authorList>
            <person name="Meier V. D."/>
        </authorList>
    </citation>
    <scope>NUCLEOTIDE SEQUENCE</scope>
    <source>
        <strain evidence="2">AVDCRST_MAG47</strain>
    </source>
</reference>
<protein>
    <submittedName>
        <fullName evidence="2">Uncharacterized protein</fullName>
    </submittedName>
</protein>
<gene>
    <name evidence="2" type="ORF">AVDCRST_MAG47-71</name>
</gene>
<accession>A0A6J4MJ17</accession>
<dbReference type="EMBL" id="CADCUK010000006">
    <property type="protein sequence ID" value="CAA9359590.1"/>
    <property type="molecule type" value="Genomic_DNA"/>
</dbReference>
<feature type="transmembrane region" description="Helical" evidence="1">
    <location>
        <begin position="33"/>
        <end position="53"/>
    </location>
</feature>
<name>A0A6J4MJ17_9ACTN</name>
<dbReference type="AlphaFoldDB" id="A0A6J4MJ17"/>
<evidence type="ECO:0000313" key="2">
    <source>
        <dbReference type="EMBL" id="CAA9359590.1"/>
    </source>
</evidence>
<sequence>MVAAGPLDPQLADVHQLRHTCQGRRGFFVRRRFLVVIVLSTVVNAVLVAVLGFKQSDGCDVSARGLVFWSDNRGELGLPRGEWVTVEPAPADAELPPCRLGRKPVQEGYRPV</sequence>
<keyword evidence="1" id="KW-0812">Transmembrane</keyword>
<proteinExistence type="predicted"/>